<dbReference type="PANTHER" id="PTHR42924">
    <property type="entry name" value="EXONUCLEASE"/>
    <property type="match status" value="1"/>
</dbReference>
<reference evidence="2 3" key="1">
    <citation type="submission" date="2024-11" db="EMBL/GenBank/DDBJ databases">
        <authorList>
            <person name="Heng Y.C."/>
            <person name="Lim A.C.H."/>
            <person name="Lee J.K.Y."/>
            <person name="Kittelmann S."/>
        </authorList>
    </citation>
    <scope>NUCLEOTIDE SEQUENCE [LARGE SCALE GENOMIC DNA]</scope>
    <source>
        <strain evidence="2 3">WILCCON 0114</strain>
    </source>
</reference>
<dbReference type="Proteomes" id="UP001623592">
    <property type="component" value="Unassembled WGS sequence"/>
</dbReference>
<dbReference type="InterPro" id="IPR052018">
    <property type="entry name" value="PHP_domain"/>
</dbReference>
<dbReference type="CDD" id="cd07432">
    <property type="entry name" value="PHP_HisPPase"/>
    <property type="match status" value="1"/>
</dbReference>
<dbReference type="Gene3D" id="3.20.20.140">
    <property type="entry name" value="Metal-dependent hydrolases"/>
    <property type="match status" value="1"/>
</dbReference>
<evidence type="ECO:0000313" key="2">
    <source>
        <dbReference type="EMBL" id="MFL0253172.1"/>
    </source>
</evidence>
<dbReference type="SUPFAM" id="SSF89550">
    <property type="entry name" value="PHP domain-like"/>
    <property type="match status" value="1"/>
</dbReference>
<protein>
    <submittedName>
        <fullName evidence="2">PHP domain-containing protein</fullName>
    </submittedName>
</protein>
<dbReference type="PANTHER" id="PTHR42924:SF3">
    <property type="entry name" value="POLYMERASE_HISTIDINOL PHOSPHATASE N-TERMINAL DOMAIN-CONTAINING PROTEIN"/>
    <property type="match status" value="1"/>
</dbReference>
<comment type="caution">
    <text evidence="2">The sequence shown here is derived from an EMBL/GenBank/DDBJ whole genome shotgun (WGS) entry which is preliminary data.</text>
</comment>
<keyword evidence="3" id="KW-1185">Reference proteome</keyword>
<dbReference type="EMBL" id="JBJIAA010000027">
    <property type="protein sequence ID" value="MFL0253172.1"/>
    <property type="molecule type" value="Genomic_DNA"/>
</dbReference>
<dbReference type="Pfam" id="PF13263">
    <property type="entry name" value="PHP_C"/>
    <property type="match status" value="1"/>
</dbReference>
<dbReference type="InterPro" id="IPR016195">
    <property type="entry name" value="Pol/histidinol_Pase-like"/>
</dbReference>
<organism evidence="2 3">
    <name type="scientific">Clostridium neuense</name>
    <dbReference type="NCBI Taxonomy" id="1728934"/>
    <lineage>
        <taxon>Bacteria</taxon>
        <taxon>Bacillati</taxon>
        <taxon>Bacillota</taxon>
        <taxon>Clostridia</taxon>
        <taxon>Eubacteriales</taxon>
        <taxon>Clostridiaceae</taxon>
        <taxon>Clostridium</taxon>
    </lineage>
</organism>
<name>A0ABW8TLH1_9CLOT</name>
<proteinExistence type="predicted"/>
<evidence type="ECO:0000259" key="1">
    <source>
        <dbReference type="Pfam" id="PF02811"/>
    </source>
</evidence>
<sequence>MKIDLHVHDKERSACSKSSEDEQIRAAIKFGLDSIIFTDHNILTPLERLNELNNKYKPFKIYGGIEIEMQDTHEHILVLGLHDKILQDKKWVYEELHSYVRENNGYIAFAHPFRYRGFIKENLEKFVPDAIEIHSTNIGIDDTEKIKQLAQKLNTNLIANSDAHHYTKVGIYCNDLIVPPNSEKELIDMLKKGAYKLSSDQERIKKHNDEVNKKELLIKKLIKEGKSKDYYHNITGNWEGEFERVAQGKTYKI</sequence>
<gene>
    <name evidence="2" type="ORF">ACJDT4_22460</name>
</gene>
<evidence type="ECO:0000313" key="3">
    <source>
        <dbReference type="Proteomes" id="UP001623592"/>
    </source>
</evidence>
<dbReference type="RefSeq" id="WP_406789839.1">
    <property type="nucleotide sequence ID" value="NZ_JBJIAA010000027.1"/>
</dbReference>
<accession>A0ABW8TLH1</accession>
<dbReference type="Pfam" id="PF02811">
    <property type="entry name" value="PHP"/>
    <property type="match status" value="1"/>
</dbReference>
<feature type="domain" description="PHP" evidence="1">
    <location>
        <begin position="4"/>
        <end position="87"/>
    </location>
</feature>
<dbReference type="InterPro" id="IPR004013">
    <property type="entry name" value="PHP_dom"/>
</dbReference>